<dbReference type="Proteomes" id="UP001482620">
    <property type="component" value="Unassembled WGS sequence"/>
</dbReference>
<protein>
    <submittedName>
        <fullName evidence="1">Uncharacterized protein</fullName>
    </submittedName>
</protein>
<gene>
    <name evidence="1" type="ORF">ILYODFUR_018527</name>
</gene>
<feature type="non-terminal residue" evidence="1">
    <location>
        <position position="1"/>
    </location>
</feature>
<evidence type="ECO:0000313" key="2">
    <source>
        <dbReference type="Proteomes" id="UP001482620"/>
    </source>
</evidence>
<name>A0ABV0TNA9_9TELE</name>
<keyword evidence="2" id="KW-1185">Reference proteome</keyword>
<evidence type="ECO:0000313" key="1">
    <source>
        <dbReference type="EMBL" id="MEQ2233108.1"/>
    </source>
</evidence>
<dbReference type="EMBL" id="JAHRIQ010036560">
    <property type="protein sequence ID" value="MEQ2233108.1"/>
    <property type="molecule type" value="Genomic_DNA"/>
</dbReference>
<accession>A0ABV0TNA9</accession>
<sequence length="83" mass="9032">TVHYKDSRRRGFSHHSSSCQWISGNTTGTVLSRDRLCGAEPYHLKRASGKGAYVGFPEMPPELCSTSTPECLPIVAPLQPASD</sequence>
<comment type="caution">
    <text evidence="1">The sequence shown here is derived from an EMBL/GenBank/DDBJ whole genome shotgun (WGS) entry which is preliminary data.</text>
</comment>
<proteinExistence type="predicted"/>
<organism evidence="1 2">
    <name type="scientific">Ilyodon furcidens</name>
    <name type="common">goldbreast splitfin</name>
    <dbReference type="NCBI Taxonomy" id="33524"/>
    <lineage>
        <taxon>Eukaryota</taxon>
        <taxon>Metazoa</taxon>
        <taxon>Chordata</taxon>
        <taxon>Craniata</taxon>
        <taxon>Vertebrata</taxon>
        <taxon>Euteleostomi</taxon>
        <taxon>Actinopterygii</taxon>
        <taxon>Neopterygii</taxon>
        <taxon>Teleostei</taxon>
        <taxon>Neoteleostei</taxon>
        <taxon>Acanthomorphata</taxon>
        <taxon>Ovalentaria</taxon>
        <taxon>Atherinomorphae</taxon>
        <taxon>Cyprinodontiformes</taxon>
        <taxon>Goodeidae</taxon>
        <taxon>Ilyodon</taxon>
    </lineage>
</organism>
<reference evidence="1 2" key="1">
    <citation type="submission" date="2021-06" db="EMBL/GenBank/DDBJ databases">
        <authorList>
            <person name="Palmer J.M."/>
        </authorList>
    </citation>
    <scope>NUCLEOTIDE SEQUENCE [LARGE SCALE GENOMIC DNA]</scope>
    <source>
        <strain evidence="2">if_2019</strain>
        <tissue evidence="1">Muscle</tissue>
    </source>
</reference>